<protein>
    <submittedName>
        <fullName evidence="1">Uncharacterized protein</fullName>
    </submittedName>
</protein>
<sequence length="106" mass="11903">MAQEFFKRPANLFIPEGLVSIQTDQVLHLRNVMENGSAHNEIGGRVLFVGVKGCMEENYPVNEESYEVKMANHGCLNGPENGGLRESTNVRVTNITKEWYSACCFH</sequence>
<keyword evidence="2" id="KW-1185">Reference proteome</keyword>
<evidence type="ECO:0000313" key="2">
    <source>
        <dbReference type="Proteomes" id="UP000834106"/>
    </source>
</evidence>
<organism evidence="1 2">
    <name type="scientific">Fraxinus pennsylvanica</name>
    <dbReference type="NCBI Taxonomy" id="56036"/>
    <lineage>
        <taxon>Eukaryota</taxon>
        <taxon>Viridiplantae</taxon>
        <taxon>Streptophyta</taxon>
        <taxon>Embryophyta</taxon>
        <taxon>Tracheophyta</taxon>
        <taxon>Spermatophyta</taxon>
        <taxon>Magnoliopsida</taxon>
        <taxon>eudicotyledons</taxon>
        <taxon>Gunneridae</taxon>
        <taxon>Pentapetalae</taxon>
        <taxon>asterids</taxon>
        <taxon>lamiids</taxon>
        <taxon>Lamiales</taxon>
        <taxon>Oleaceae</taxon>
        <taxon>Oleeae</taxon>
        <taxon>Fraxinus</taxon>
    </lineage>
</organism>
<accession>A0AAD1ZG58</accession>
<name>A0AAD1ZG58_9LAMI</name>
<gene>
    <name evidence="1" type="ORF">FPE_LOCUS14125</name>
</gene>
<dbReference type="Proteomes" id="UP000834106">
    <property type="component" value="Chromosome 8"/>
</dbReference>
<reference evidence="1" key="1">
    <citation type="submission" date="2023-05" db="EMBL/GenBank/DDBJ databases">
        <authorList>
            <person name="Huff M."/>
        </authorList>
    </citation>
    <scope>NUCLEOTIDE SEQUENCE</scope>
</reference>
<dbReference type="AlphaFoldDB" id="A0AAD1ZG58"/>
<evidence type="ECO:0000313" key="1">
    <source>
        <dbReference type="EMBL" id="CAI9766695.1"/>
    </source>
</evidence>
<dbReference type="EMBL" id="OU503043">
    <property type="protein sequence ID" value="CAI9766695.1"/>
    <property type="molecule type" value="Genomic_DNA"/>
</dbReference>
<proteinExistence type="predicted"/>